<evidence type="ECO:0008006" key="4">
    <source>
        <dbReference type="Google" id="ProtNLM"/>
    </source>
</evidence>
<name>A0ABT8B0G8_9NEIS</name>
<evidence type="ECO:0000256" key="1">
    <source>
        <dbReference type="SAM" id="SignalP"/>
    </source>
</evidence>
<feature type="chain" id="PRO_5045490085" description="Amino acid ABC transporter substrate-binding protein" evidence="1">
    <location>
        <begin position="19"/>
        <end position="282"/>
    </location>
</feature>
<dbReference type="SUPFAM" id="SSF53850">
    <property type="entry name" value="Periplasmic binding protein-like II"/>
    <property type="match status" value="1"/>
</dbReference>
<dbReference type="PROSITE" id="PS51257">
    <property type="entry name" value="PROKAR_LIPOPROTEIN"/>
    <property type="match status" value="1"/>
</dbReference>
<reference evidence="2" key="1">
    <citation type="journal article" date="2014" name="Int. J. Syst. Evol. Microbiol.">
        <title>Complete genome of a new Firmicutes species belonging to the dominant human colonic microbiota ('Ruminococcus bicirculans') reveals two chromosomes and a selective capacity to utilize plant glucans.</title>
        <authorList>
            <consortium name="NISC Comparative Sequencing Program"/>
            <person name="Wegmann U."/>
            <person name="Louis P."/>
            <person name="Goesmann A."/>
            <person name="Henrissat B."/>
            <person name="Duncan S.H."/>
            <person name="Flint H.J."/>
        </authorList>
    </citation>
    <scope>NUCLEOTIDE SEQUENCE</scope>
    <source>
        <strain evidence="2">CECT 7703</strain>
    </source>
</reference>
<dbReference type="Proteomes" id="UP001180081">
    <property type="component" value="Unassembled WGS sequence"/>
</dbReference>
<proteinExistence type="predicted"/>
<dbReference type="RefSeq" id="WP_290331008.1">
    <property type="nucleotide sequence ID" value="NZ_JAUFPU010000001.1"/>
</dbReference>
<feature type="signal peptide" evidence="1">
    <location>
        <begin position="1"/>
        <end position="18"/>
    </location>
</feature>
<gene>
    <name evidence="2" type="ORF">QWZ03_00930</name>
</gene>
<organism evidence="2 3">
    <name type="scientific">Chitinimonas viridis</name>
    <dbReference type="NCBI Taxonomy" id="664880"/>
    <lineage>
        <taxon>Bacteria</taxon>
        <taxon>Pseudomonadati</taxon>
        <taxon>Pseudomonadota</taxon>
        <taxon>Betaproteobacteria</taxon>
        <taxon>Neisseriales</taxon>
        <taxon>Chitinibacteraceae</taxon>
        <taxon>Chitinimonas</taxon>
    </lineage>
</organism>
<keyword evidence="1" id="KW-0732">Signal</keyword>
<comment type="caution">
    <text evidence="2">The sequence shown here is derived from an EMBL/GenBank/DDBJ whole genome shotgun (WGS) entry which is preliminary data.</text>
</comment>
<evidence type="ECO:0000313" key="2">
    <source>
        <dbReference type="EMBL" id="MDN3575335.1"/>
    </source>
</evidence>
<evidence type="ECO:0000313" key="3">
    <source>
        <dbReference type="Proteomes" id="UP001180081"/>
    </source>
</evidence>
<accession>A0ABT8B0G8</accession>
<dbReference type="EMBL" id="JAUFPU010000001">
    <property type="protein sequence ID" value="MDN3575335.1"/>
    <property type="molecule type" value="Genomic_DNA"/>
</dbReference>
<sequence>MRRYMLAALLCWLGVACAQPLVYLRHQGEEDPHLRYMVAVLKLAIVESGSRYQVQPSKMHMVQSRALDEIRRNSGLLDLVWTMTSAERERELLPIRIPVDRGLIGWRIALLKQDRLKLLSGVRDLGDLRQFSAGQMHDWPDTAILRHNGLPVEASDQYEGLFRMLAAGRFDYFPRSVIEIRDELRSHPGMGLAIEPRLLIRYPTALYFFVSRDRQKLALDLERGLEKAVREGKLQALFQRYYAPLLLELNVANRQVVELANPLLPKETPLDRPELWYRPGDN</sequence>
<keyword evidence="3" id="KW-1185">Reference proteome</keyword>
<protein>
    <recommendedName>
        <fullName evidence="4">Amino acid ABC transporter substrate-binding protein</fullName>
    </recommendedName>
</protein>
<reference evidence="2" key="2">
    <citation type="submission" date="2023-06" db="EMBL/GenBank/DDBJ databases">
        <authorList>
            <person name="Lucena T."/>
            <person name="Sun Q."/>
        </authorList>
    </citation>
    <scope>NUCLEOTIDE SEQUENCE</scope>
    <source>
        <strain evidence="2">CECT 7703</strain>
    </source>
</reference>